<dbReference type="InterPro" id="IPR013159">
    <property type="entry name" value="DnaA_C"/>
</dbReference>
<dbReference type="InterPro" id="IPR013317">
    <property type="entry name" value="DnaA_dom"/>
</dbReference>
<feature type="binding site" evidence="8">
    <location>
        <position position="163"/>
    </location>
    <ligand>
        <name>ATP</name>
        <dbReference type="ChEBI" id="CHEBI:30616"/>
    </ligand>
</feature>
<evidence type="ECO:0000256" key="11">
    <source>
        <dbReference type="RuleBase" id="RU004227"/>
    </source>
</evidence>
<dbReference type="GO" id="GO:0003688">
    <property type="term" value="F:DNA replication origin binding"/>
    <property type="evidence" value="ECO:0007669"/>
    <property type="project" value="UniProtKB-UniRule"/>
</dbReference>
<keyword evidence="2 8" id="KW-0963">Cytoplasm</keyword>
<dbReference type="SUPFAM" id="SSF52540">
    <property type="entry name" value="P-loop containing nucleoside triphosphate hydrolases"/>
    <property type="match status" value="1"/>
</dbReference>
<evidence type="ECO:0000313" key="15">
    <source>
        <dbReference type="Proteomes" id="UP000178570"/>
    </source>
</evidence>
<dbReference type="NCBIfam" id="TIGR00362">
    <property type="entry name" value="DnaA"/>
    <property type="match status" value="1"/>
</dbReference>
<dbReference type="PROSITE" id="PS01008">
    <property type="entry name" value="DNAA"/>
    <property type="match status" value="1"/>
</dbReference>
<comment type="subcellular location">
    <subcellularLocation>
        <location evidence="8">Cytoplasm</location>
    </subcellularLocation>
</comment>
<dbReference type="InterPro" id="IPR038454">
    <property type="entry name" value="DnaA_N_sf"/>
</dbReference>
<gene>
    <name evidence="8" type="primary">dnaA</name>
    <name evidence="14" type="ORF">A2570_00960</name>
</gene>
<keyword evidence="4 8" id="KW-0547">Nucleotide-binding</keyword>
<dbReference type="HAMAP" id="MF_00377">
    <property type="entry name" value="DnaA_bact"/>
    <property type="match status" value="1"/>
</dbReference>
<dbReference type="Pfam" id="PF00308">
    <property type="entry name" value="Bac_DnaA"/>
    <property type="match status" value="1"/>
</dbReference>
<evidence type="ECO:0000313" key="14">
    <source>
        <dbReference type="EMBL" id="OGY40687.1"/>
    </source>
</evidence>
<dbReference type="AlphaFoldDB" id="A0A1G1XMX8"/>
<proteinExistence type="inferred from homology"/>
<dbReference type="Pfam" id="PF08299">
    <property type="entry name" value="Bac_DnaA_C"/>
    <property type="match status" value="1"/>
</dbReference>
<dbReference type="Proteomes" id="UP000178570">
    <property type="component" value="Unassembled WGS sequence"/>
</dbReference>
<evidence type="ECO:0000256" key="7">
    <source>
        <dbReference type="ARBA" id="ARBA00023125"/>
    </source>
</evidence>
<feature type="binding site" evidence="8">
    <location>
        <position position="161"/>
    </location>
    <ligand>
        <name>ATP</name>
        <dbReference type="ChEBI" id="CHEBI:30616"/>
    </ligand>
</feature>
<evidence type="ECO:0000259" key="13">
    <source>
        <dbReference type="SMART" id="SM00760"/>
    </source>
</evidence>
<dbReference type="SMART" id="SM00760">
    <property type="entry name" value="Bac_DnaA_C"/>
    <property type="match status" value="1"/>
</dbReference>
<feature type="region of interest" description="Domain IV, binds dsDNA" evidence="8">
    <location>
        <begin position="332"/>
        <end position="452"/>
    </location>
</feature>
<dbReference type="GO" id="GO:0006270">
    <property type="term" value="P:DNA replication initiation"/>
    <property type="evidence" value="ECO:0007669"/>
    <property type="project" value="UniProtKB-UniRule"/>
</dbReference>
<sequence>MDLKDIWQSVLNDIELNISRASFITWFKNSSLIKKDGSTVVVACHNSFTKEWLENKYHKLILKSLRNTNTEIKAVEYIVRVDVKPQIKNTPTKITISPESIPLELGGYAVDKETGLNLKYSFENFVVGSNNEVAYAAAQASGENPGTAYNPLFVYGGVGLGKTHLLHALGNAIKNRFPKKKIKYTTAEKFLSDIVSSLRTKTIAELKDKFKNLDALLIDDIQFIAGAEKTQQELFHIFNALYSHNKQIAFASDRPPKAIASIEERLRSRFEGGMTADIGLPDLETRIAILKAKAQRENTLLNEKIIETIAKQVQKNIRELEGAFNRISAYIKVKGKEPTQKEVESLLSDISRSSTKTMTPKQLLKAVVDFYDLTEETILKKSRSQELVRPRQVAMYLMRETLKMSFPNIGEKLGGKDHTTVIHACEKIEKELVFDTQLAQEINSIKEKIFAE</sequence>
<dbReference type="InterPro" id="IPR024633">
    <property type="entry name" value="DnaA_N_dom"/>
</dbReference>
<dbReference type="InterPro" id="IPR018312">
    <property type="entry name" value="Chromosome_initiator_DnaA_CS"/>
</dbReference>
<dbReference type="GO" id="GO:0005886">
    <property type="term" value="C:plasma membrane"/>
    <property type="evidence" value="ECO:0007669"/>
    <property type="project" value="TreeGrafter"/>
</dbReference>
<comment type="caution">
    <text evidence="14">The sequence shown here is derived from an EMBL/GenBank/DDBJ whole genome shotgun (WGS) entry which is preliminary data.</text>
</comment>
<dbReference type="Pfam" id="PF11638">
    <property type="entry name" value="DnaA_N"/>
    <property type="match status" value="1"/>
</dbReference>
<dbReference type="STRING" id="1797529.A2570_00960"/>
<evidence type="ECO:0000256" key="10">
    <source>
        <dbReference type="RuleBase" id="RU000577"/>
    </source>
</evidence>
<dbReference type="CDD" id="cd06571">
    <property type="entry name" value="Bac_DnaA_C"/>
    <property type="match status" value="1"/>
</dbReference>
<evidence type="ECO:0000256" key="2">
    <source>
        <dbReference type="ARBA" id="ARBA00022490"/>
    </source>
</evidence>
<dbReference type="GO" id="GO:0005524">
    <property type="term" value="F:ATP binding"/>
    <property type="evidence" value="ECO:0007669"/>
    <property type="project" value="UniProtKB-UniRule"/>
</dbReference>
<evidence type="ECO:0000256" key="6">
    <source>
        <dbReference type="ARBA" id="ARBA00023121"/>
    </source>
</evidence>
<dbReference type="InterPro" id="IPR020591">
    <property type="entry name" value="Chromosome_initiator_DnaA-like"/>
</dbReference>
<dbReference type="PANTHER" id="PTHR30050">
    <property type="entry name" value="CHROMOSOMAL REPLICATION INITIATOR PROTEIN DNAA"/>
    <property type="match status" value="1"/>
</dbReference>
<feature type="domain" description="Chromosomal replication initiator DnaA C-terminal" evidence="13">
    <location>
        <begin position="359"/>
        <end position="428"/>
    </location>
</feature>
<keyword evidence="6 8" id="KW-0446">Lipid-binding</keyword>
<feature type="region of interest" description="Domain I, interacts with DnaA modulators" evidence="8">
    <location>
        <begin position="1"/>
        <end position="90"/>
    </location>
</feature>
<keyword evidence="3 8" id="KW-0235">DNA replication</keyword>
<keyword evidence="5 8" id="KW-0067">ATP-binding</keyword>
<dbReference type="Gene3D" id="1.10.1750.10">
    <property type="match status" value="1"/>
</dbReference>
<dbReference type="SUPFAM" id="SSF48295">
    <property type="entry name" value="TrpR-like"/>
    <property type="match status" value="1"/>
</dbReference>
<organism evidence="14 15">
    <name type="scientific">Candidatus Brennerbacteria bacterium RIFOXYD1_FULL_41_16</name>
    <dbReference type="NCBI Taxonomy" id="1797529"/>
    <lineage>
        <taxon>Bacteria</taxon>
        <taxon>Candidatus Brenneribacteriota</taxon>
    </lineage>
</organism>
<dbReference type="InterPro" id="IPR010921">
    <property type="entry name" value="Trp_repressor/repl_initiator"/>
</dbReference>
<dbReference type="Gene3D" id="1.10.8.60">
    <property type="match status" value="1"/>
</dbReference>
<feature type="binding site" evidence="8">
    <location>
        <position position="162"/>
    </location>
    <ligand>
        <name>ATP</name>
        <dbReference type="ChEBI" id="CHEBI:30616"/>
    </ligand>
</feature>
<accession>A0A1G1XMX8</accession>
<dbReference type="InterPro" id="IPR001957">
    <property type="entry name" value="Chromosome_initiator_DnaA"/>
</dbReference>
<evidence type="ECO:0000256" key="8">
    <source>
        <dbReference type="HAMAP-Rule" id="MF_00377"/>
    </source>
</evidence>
<comment type="caution">
    <text evidence="8">Lacks conserved residue(s) required for the propagation of feature annotation.</text>
</comment>
<dbReference type="PANTHER" id="PTHR30050:SF2">
    <property type="entry name" value="CHROMOSOMAL REPLICATION INITIATOR PROTEIN DNAA"/>
    <property type="match status" value="1"/>
</dbReference>
<keyword evidence="7 8" id="KW-0238">DNA-binding</keyword>
<protein>
    <recommendedName>
        <fullName evidence="8 9">Chromosomal replication initiator protein DnaA</fullName>
    </recommendedName>
</protein>
<evidence type="ECO:0000256" key="3">
    <source>
        <dbReference type="ARBA" id="ARBA00022705"/>
    </source>
</evidence>
<dbReference type="PRINTS" id="PR00051">
    <property type="entry name" value="DNAA"/>
</dbReference>
<evidence type="ECO:0000256" key="9">
    <source>
        <dbReference type="NCBIfam" id="TIGR00362"/>
    </source>
</evidence>
<comment type="similarity">
    <text evidence="1 8 11">Belongs to the DnaA family.</text>
</comment>
<reference evidence="14 15" key="1">
    <citation type="journal article" date="2016" name="Nat. Commun.">
        <title>Thousands of microbial genomes shed light on interconnected biogeochemical processes in an aquifer system.</title>
        <authorList>
            <person name="Anantharaman K."/>
            <person name="Brown C.T."/>
            <person name="Hug L.A."/>
            <person name="Sharon I."/>
            <person name="Castelle C.J."/>
            <person name="Probst A.J."/>
            <person name="Thomas B.C."/>
            <person name="Singh A."/>
            <person name="Wilkins M.J."/>
            <person name="Karaoz U."/>
            <person name="Brodie E.L."/>
            <person name="Williams K.H."/>
            <person name="Hubbard S.S."/>
            <person name="Banfield J.F."/>
        </authorList>
    </citation>
    <scope>NUCLEOTIDE SEQUENCE [LARGE SCALE GENOMIC DNA]</scope>
</reference>
<feature type="binding site" evidence="8">
    <location>
        <position position="159"/>
    </location>
    <ligand>
        <name>ATP</name>
        <dbReference type="ChEBI" id="CHEBI:30616"/>
    </ligand>
</feature>
<dbReference type="GO" id="GO:0006275">
    <property type="term" value="P:regulation of DNA replication"/>
    <property type="evidence" value="ECO:0007669"/>
    <property type="project" value="UniProtKB-UniRule"/>
</dbReference>
<dbReference type="CDD" id="cd00009">
    <property type="entry name" value="AAA"/>
    <property type="match status" value="1"/>
</dbReference>
<dbReference type="InterPro" id="IPR027417">
    <property type="entry name" value="P-loop_NTPase"/>
</dbReference>
<dbReference type="SMART" id="SM00382">
    <property type="entry name" value="AAA"/>
    <property type="match status" value="1"/>
</dbReference>
<evidence type="ECO:0000256" key="4">
    <source>
        <dbReference type="ARBA" id="ARBA00022741"/>
    </source>
</evidence>
<feature type="domain" description="AAA+ ATPase" evidence="12">
    <location>
        <begin position="148"/>
        <end position="280"/>
    </location>
</feature>
<dbReference type="EMBL" id="MHHY01000006">
    <property type="protein sequence ID" value="OGY40687.1"/>
    <property type="molecule type" value="Genomic_DNA"/>
</dbReference>
<evidence type="ECO:0000256" key="1">
    <source>
        <dbReference type="ARBA" id="ARBA00006583"/>
    </source>
</evidence>
<comment type="function">
    <text evidence="8 10">Plays an essential role in the initiation and regulation of chromosomal replication. ATP-DnaA binds to the origin of replication (oriC) to initiate formation of the DNA replication initiation complex once per cell cycle. Binds the DnaA box (a 9 base pair repeat at the origin) and separates the double-stranded (ds)DNA. Forms a right-handed helical filament on oriC DNA; dsDNA binds to the exterior of the filament while single-stranded (ss)DNA is stabiized in the filament's interior. The ATP-DnaA-oriC complex binds and stabilizes one strand of the AT-rich DNA unwinding element (DUE), permitting loading of DNA polymerase. After initiation quickly degrades to an ADP-DnaA complex that is not apt for DNA replication. Binds acidic phospholipids.</text>
</comment>
<dbReference type="GO" id="GO:0008289">
    <property type="term" value="F:lipid binding"/>
    <property type="evidence" value="ECO:0007669"/>
    <property type="project" value="UniProtKB-KW"/>
</dbReference>
<dbReference type="GO" id="GO:0005737">
    <property type="term" value="C:cytoplasm"/>
    <property type="evidence" value="ECO:0007669"/>
    <property type="project" value="UniProtKB-SubCell"/>
</dbReference>
<name>A0A1G1XMX8_9BACT</name>
<evidence type="ECO:0000259" key="12">
    <source>
        <dbReference type="SMART" id="SM00382"/>
    </source>
</evidence>
<feature type="region of interest" description="Domain III, AAA+ region" evidence="8">
    <location>
        <begin position="115"/>
        <end position="331"/>
    </location>
</feature>
<comment type="subunit">
    <text evidence="8">Oligomerizes as a right-handed, spiral filament on DNA at oriC.</text>
</comment>
<evidence type="ECO:0000256" key="5">
    <source>
        <dbReference type="ARBA" id="ARBA00022840"/>
    </source>
</evidence>
<dbReference type="Gene3D" id="3.40.50.300">
    <property type="entry name" value="P-loop containing nucleotide triphosphate hydrolases"/>
    <property type="match status" value="1"/>
</dbReference>
<dbReference type="Gene3D" id="3.30.300.180">
    <property type="match status" value="1"/>
</dbReference>
<dbReference type="FunFam" id="3.40.50.300:FF:000668">
    <property type="entry name" value="Chromosomal replication initiator protein DnaA"/>
    <property type="match status" value="1"/>
</dbReference>
<dbReference type="InterPro" id="IPR003593">
    <property type="entry name" value="AAA+_ATPase"/>
</dbReference>
<comment type="domain">
    <text evidence="8">Domain I is involved in oligomerization and binding regulators, domain II is flexibile and of varying length in different bacteria, domain III forms the AAA+ region, while domain IV binds dsDNA.</text>
</comment>